<evidence type="ECO:0000313" key="2">
    <source>
        <dbReference type="EMBL" id="KAI6656960.1"/>
    </source>
</evidence>
<feature type="compositionally biased region" description="Gly residues" evidence="1">
    <location>
        <begin position="357"/>
        <end position="366"/>
    </location>
</feature>
<dbReference type="Proteomes" id="UP001165289">
    <property type="component" value="Unassembled WGS sequence"/>
</dbReference>
<feature type="compositionally biased region" description="Basic and acidic residues" evidence="1">
    <location>
        <begin position="283"/>
        <end position="297"/>
    </location>
</feature>
<comment type="caution">
    <text evidence="2">The sequence shown here is derived from an EMBL/GenBank/DDBJ whole genome shotgun (WGS) entry which is preliminary data.</text>
</comment>
<protein>
    <submittedName>
        <fullName evidence="2">Uncharacterized protein</fullName>
    </submittedName>
</protein>
<proteinExistence type="predicted"/>
<feature type="compositionally biased region" description="Polar residues" evidence="1">
    <location>
        <begin position="425"/>
        <end position="439"/>
    </location>
</feature>
<gene>
    <name evidence="2" type="ORF">LOD99_16262</name>
</gene>
<organism evidence="2 3">
    <name type="scientific">Oopsacas minuta</name>
    <dbReference type="NCBI Taxonomy" id="111878"/>
    <lineage>
        <taxon>Eukaryota</taxon>
        <taxon>Metazoa</taxon>
        <taxon>Porifera</taxon>
        <taxon>Hexactinellida</taxon>
        <taxon>Hexasterophora</taxon>
        <taxon>Lyssacinosida</taxon>
        <taxon>Leucopsacidae</taxon>
        <taxon>Oopsacas</taxon>
    </lineage>
</organism>
<name>A0AAV7K7P0_9METZ</name>
<evidence type="ECO:0000256" key="1">
    <source>
        <dbReference type="SAM" id="MobiDB-lite"/>
    </source>
</evidence>
<dbReference type="EMBL" id="JAKMXF010000133">
    <property type="protein sequence ID" value="KAI6656960.1"/>
    <property type="molecule type" value="Genomic_DNA"/>
</dbReference>
<keyword evidence="3" id="KW-1185">Reference proteome</keyword>
<feature type="compositionally biased region" description="Basic and acidic residues" evidence="1">
    <location>
        <begin position="181"/>
        <end position="275"/>
    </location>
</feature>
<reference evidence="2 3" key="1">
    <citation type="journal article" date="2023" name="BMC Biol.">
        <title>The compact genome of the sponge Oopsacas minuta (Hexactinellida) is lacking key metazoan core genes.</title>
        <authorList>
            <person name="Santini S."/>
            <person name="Schenkelaars Q."/>
            <person name="Jourda C."/>
            <person name="Duchesne M."/>
            <person name="Belahbib H."/>
            <person name="Rocher C."/>
            <person name="Selva M."/>
            <person name="Riesgo A."/>
            <person name="Vervoort M."/>
            <person name="Leys S.P."/>
            <person name="Kodjabachian L."/>
            <person name="Le Bivic A."/>
            <person name="Borchiellini C."/>
            <person name="Claverie J.M."/>
            <person name="Renard E."/>
        </authorList>
    </citation>
    <scope>NUCLEOTIDE SEQUENCE [LARGE SCALE GENOMIC DNA]</scope>
    <source>
        <strain evidence="2">SPO-2</strain>
    </source>
</reference>
<dbReference type="AlphaFoldDB" id="A0AAV7K7P0"/>
<sequence>MASIAVKRNFIEQIDETRKKIRDSFKRSHEALQLRENCLLSRVDQVEDNYNSKHQGMNTLVEALEKNKSFSAEILNSNVLADTHIGVEALINKKIEELYLSVDTNSIEFVWNNQFENDIEQLGSIKLNSQTIISPTQTPPQANPILDYMDKQQPTAYCKEYSDKKAPSKLNAYRGGYKGGRNIDRGGLGDRKRDQDGVREVFGDRNIGRESLGDRNRDRGGRRDRIGDRDRDIGGYREGFGDRNKNRAMSRREFGDRDTDREGSRREFGDRDRVRGGHRRESRNRDKDGNDRRDGFGERNIGMESLGERNRDRDSCRDRFRDRDRAREGSRRESGDKDKDGNGRRDRIGDRDRDIGGYRGGFGGRSIGRFADRDRDIGGLGDRNKNPEIPVRDFGYRDRAREGYRGGLRDRNRDGNGPREGLGDRNSSTSTIFSYQAAP</sequence>
<feature type="region of interest" description="Disordered" evidence="1">
    <location>
        <begin position="169"/>
        <end position="439"/>
    </location>
</feature>
<accession>A0AAV7K7P0</accession>
<evidence type="ECO:0000313" key="3">
    <source>
        <dbReference type="Proteomes" id="UP001165289"/>
    </source>
</evidence>
<feature type="compositionally biased region" description="Basic and acidic residues" evidence="1">
    <location>
        <begin position="306"/>
        <end position="356"/>
    </location>
</feature>
<feature type="compositionally biased region" description="Basic and acidic residues" evidence="1">
    <location>
        <begin position="370"/>
        <end position="423"/>
    </location>
</feature>